<name>A0AAV5WG47_9BILA</name>
<keyword evidence="3" id="KW-1185">Reference proteome</keyword>
<dbReference type="AlphaFoldDB" id="A0AAV5WG47"/>
<keyword evidence="1" id="KW-0472">Membrane</keyword>
<proteinExistence type="predicted"/>
<evidence type="ECO:0000313" key="3">
    <source>
        <dbReference type="Proteomes" id="UP001432322"/>
    </source>
</evidence>
<gene>
    <name evidence="2" type="ORF">PFISCL1PPCAC_21299</name>
</gene>
<sequence>SSDQLLILIPRKFPRSFGPLDLLPYHAFAFVFVLPEPISQVTFPCLLRVVCISLVSLQIFLIIASTPISTQLPLLVPNLVDNAVEARAGSED</sequence>
<keyword evidence="1" id="KW-1133">Transmembrane helix</keyword>
<protein>
    <submittedName>
        <fullName evidence="2">Uncharacterized protein</fullName>
    </submittedName>
</protein>
<feature type="transmembrane region" description="Helical" evidence="1">
    <location>
        <begin position="16"/>
        <end position="34"/>
    </location>
</feature>
<dbReference type="Proteomes" id="UP001432322">
    <property type="component" value="Unassembled WGS sequence"/>
</dbReference>
<feature type="transmembrane region" description="Helical" evidence="1">
    <location>
        <begin position="46"/>
        <end position="68"/>
    </location>
</feature>
<feature type="non-terminal residue" evidence="2">
    <location>
        <position position="1"/>
    </location>
</feature>
<accession>A0AAV5WG47</accession>
<reference evidence="2" key="1">
    <citation type="submission" date="2023-10" db="EMBL/GenBank/DDBJ databases">
        <title>Genome assembly of Pristionchus species.</title>
        <authorList>
            <person name="Yoshida K."/>
            <person name="Sommer R.J."/>
        </authorList>
    </citation>
    <scope>NUCLEOTIDE SEQUENCE</scope>
    <source>
        <strain evidence="2">RS5133</strain>
    </source>
</reference>
<organism evidence="2 3">
    <name type="scientific">Pristionchus fissidentatus</name>
    <dbReference type="NCBI Taxonomy" id="1538716"/>
    <lineage>
        <taxon>Eukaryota</taxon>
        <taxon>Metazoa</taxon>
        <taxon>Ecdysozoa</taxon>
        <taxon>Nematoda</taxon>
        <taxon>Chromadorea</taxon>
        <taxon>Rhabditida</taxon>
        <taxon>Rhabditina</taxon>
        <taxon>Diplogasteromorpha</taxon>
        <taxon>Diplogasteroidea</taxon>
        <taxon>Neodiplogasteridae</taxon>
        <taxon>Pristionchus</taxon>
    </lineage>
</organism>
<dbReference type="EMBL" id="BTSY01000005">
    <property type="protein sequence ID" value="GMT30002.1"/>
    <property type="molecule type" value="Genomic_DNA"/>
</dbReference>
<feature type="non-terminal residue" evidence="2">
    <location>
        <position position="92"/>
    </location>
</feature>
<keyword evidence="1" id="KW-0812">Transmembrane</keyword>
<evidence type="ECO:0000313" key="2">
    <source>
        <dbReference type="EMBL" id="GMT30002.1"/>
    </source>
</evidence>
<evidence type="ECO:0000256" key="1">
    <source>
        <dbReference type="SAM" id="Phobius"/>
    </source>
</evidence>
<comment type="caution">
    <text evidence="2">The sequence shown here is derived from an EMBL/GenBank/DDBJ whole genome shotgun (WGS) entry which is preliminary data.</text>
</comment>